<sequence>MKLAPIHLTGRTRRGLCGITLAVSLSTAAAAGPLTAQANPAAPGPDSAQAGPSRGVPNLVLPDLRKPPQQPGPSANGDAGIPATALDAYKKAAQALAASQSGCRIPWELVAGIGRVESVHASGYGLRTDGSTEQPIRGPRLDGKQFALIRDTDGGRWDGDTEYDRAVGPTQFIPSTWVTWGADGNGDGVKDPNNIYDAALGTARYLCAGDRNLTDPADLDKAILSYNNSREYVNAVLEWMRTYQGGKVTALPDDTPAVPHRPDPADGRSVTSADTAVRTSVPAPGAKPQPKPLPQPKPKPKPKPKPEPTPEPEPRPKPDPRTVTRLTPLGEQSRDAETGQDLDQVARVRASNANGDPVPGAGVAFEIVGADTDARFPGHGDATTVTVTTDAQGIAVAPRMRVGDRPGGFVVMATTVGKDVTFRVNARLSSSATADTLTRIGERSPTAPAGGTFGESPQVKATRYGQPALGTVLTATFLTSKENTAENTLGPYFSDASGKTVRTLVLPPPGADGVVTLPAIHTDGNPGTYVLRLTAADGVTLDVELTVTA</sequence>
<dbReference type="SUPFAM" id="SSF53955">
    <property type="entry name" value="Lysozyme-like"/>
    <property type="match status" value="1"/>
</dbReference>
<evidence type="ECO:0000256" key="2">
    <source>
        <dbReference type="SAM" id="SignalP"/>
    </source>
</evidence>
<evidence type="ECO:0000256" key="1">
    <source>
        <dbReference type="SAM" id="MobiDB-lite"/>
    </source>
</evidence>
<feature type="compositionally biased region" description="Pro residues" evidence="1">
    <location>
        <begin position="285"/>
        <end position="297"/>
    </location>
</feature>
<dbReference type="Gene3D" id="1.10.530.10">
    <property type="match status" value="1"/>
</dbReference>
<dbReference type="Proteomes" id="UP001180531">
    <property type="component" value="Unassembled WGS sequence"/>
</dbReference>
<keyword evidence="2" id="KW-0732">Signal</keyword>
<reference evidence="4" key="1">
    <citation type="submission" date="2024-05" db="EMBL/GenBank/DDBJ databases">
        <title>30 novel species of actinomycetes from the DSMZ collection.</title>
        <authorList>
            <person name="Nouioui I."/>
        </authorList>
    </citation>
    <scope>NUCLEOTIDE SEQUENCE</scope>
    <source>
        <strain evidence="4">DSM 40473</strain>
    </source>
</reference>
<dbReference type="InterPro" id="IPR031304">
    <property type="entry name" value="SLT_2"/>
</dbReference>
<dbReference type="InterPro" id="IPR023346">
    <property type="entry name" value="Lysozyme-like_dom_sf"/>
</dbReference>
<feature type="region of interest" description="Disordered" evidence="1">
    <location>
        <begin position="36"/>
        <end position="81"/>
    </location>
</feature>
<accession>A0ABU2SX84</accession>
<dbReference type="Pfam" id="PF13406">
    <property type="entry name" value="SLT_2"/>
    <property type="match status" value="1"/>
</dbReference>
<feature type="compositionally biased region" description="Polar residues" evidence="1">
    <location>
        <begin position="269"/>
        <end position="278"/>
    </location>
</feature>
<dbReference type="PANTHER" id="PTHR30163">
    <property type="entry name" value="MEMBRANE-BOUND LYTIC MUREIN TRANSGLYCOSYLASE B"/>
    <property type="match status" value="1"/>
</dbReference>
<evidence type="ECO:0000259" key="3">
    <source>
        <dbReference type="Pfam" id="PF13406"/>
    </source>
</evidence>
<feature type="chain" id="PRO_5046707410" evidence="2">
    <location>
        <begin position="39"/>
        <end position="549"/>
    </location>
</feature>
<proteinExistence type="predicted"/>
<dbReference type="EMBL" id="JAVRFI010000025">
    <property type="protein sequence ID" value="MDT0452989.1"/>
    <property type="molecule type" value="Genomic_DNA"/>
</dbReference>
<name>A0ABU2SX84_9ACTN</name>
<dbReference type="InterPro" id="IPR008964">
    <property type="entry name" value="Invasin/intimin_cell_adhesion"/>
</dbReference>
<gene>
    <name evidence="4" type="ORF">RM609_28425</name>
</gene>
<feature type="domain" description="Transglycosylase SLT" evidence="3">
    <location>
        <begin position="166"/>
        <end position="206"/>
    </location>
</feature>
<dbReference type="SUPFAM" id="SSF49373">
    <property type="entry name" value="Invasin/intimin cell-adhesion fragments"/>
    <property type="match status" value="1"/>
</dbReference>
<dbReference type="CDD" id="cd13399">
    <property type="entry name" value="Slt35-like"/>
    <property type="match status" value="1"/>
</dbReference>
<dbReference type="InterPro" id="IPR043426">
    <property type="entry name" value="MltB-like"/>
</dbReference>
<feature type="compositionally biased region" description="Basic and acidic residues" evidence="1">
    <location>
        <begin position="304"/>
        <end position="322"/>
    </location>
</feature>
<keyword evidence="5" id="KW-1185">Reference proteome</keyword>
<evidence type="ECO:0000313" key="4">
    <source>
        <dbReference type="EMBL" id="MDT0452989.1"/>
    </source>
</evidence>
<feature type="region of interest" description="Disordered" evidence="1">
    <location>
        <begin position="249"/>
        <end position="342"/>
    </location>
</feature>
<dbReference type="RefSeq" id="WP_311614455.1">
    <property type="nucleotide sequence ID" value="NZ_JAVRFI010000025.1"/>
</dbReference>
<protein>
    <submittedName>
        <fullName evidence="4">Lytic transglycosylase domain-containing protein</fullName>
    </submittedName>
</protein>
<comment type="caution">
    <text evidence="4">The sequence shown here is derived from an EMBL/GenBank/DDBJ whole genome shotgun (WGS) entry which is preliminary data.</text>
</comment>
<organism evidence="4 5">
    <name type="scientific">Streptomyces hesseae</name>
    <dbReference type="NCBI Taxonomy" id="3075519"/>
    <lineage>
        <taxon>Bacteria</taxon>
        <taxon>Bacillati</taxon>
        <taxon>Actinomycetota</taxon>
        <taxon>Actinomycetes</taxon>
        <taxon>Kitasatosporales</taxon>
        <taxon>Streptomycetaceae</taxon>
        <taxon>Streptomyces</taxon>
    </lineage>
</organism>
<dbReference type="PANTHER" id="PTHR30163:SF8">
    <property type="entry name" value="LYTIC MUREIN TRANSGLYCOSYLASE"/>
    <property type="match status" value="1"/>
</dbReference>
<evidence type="ECO:0000313" key="5">
    <source>
        <dbReference type="Proteomes" id="UP001180531"/>
    </source>
</evidence>
<feature type="signal peptide" evidence="2">
    <location>
        <begin position="1"/>
        <end position="38"/>
    </location>
</feature>